<feature type="chain" id="PRO_5031098500" description="Secreted protein" evidence="1">
    <location>
        <begin position="31"/>
        <end position="124"/>
    </location>
</feature>
<comment type="caution">
    <text evidence="2">The sequence shown here is derived from an EMBL/GenBank/DDBJ whole genome shotgun (WGS) entry which is preliminary data.</text>
</comment>
<feature type="signal peptide" evidence="1">
    <location>
        <begin position="1"/>
        <end position="30"/>
    </location>
</feature>
<organism evidence="2 3">
    <name type="scientific">Streptosporangium saharense</name>
    <dbReference type="NCBI Taxonomy" id="1706840"/>
    <lineage>
        <taxon>Bacteria</taxon>
        <taxon>Bacillati</taxon>
        <taxon>Actinomycetota</taxon>
        <taxon>Actinomycetes</taxon>
        <taxon>Streptosporangiales</taxon>
        <taxon>Streptosporangiaceae</taxon>
        <taxon>Streptosporangium</taxon>
    </lineage>
</organism>
<reference evidence="2 3" key="1">
    <citation type="submission" date="2020-08" db="EMBL/GenBank/DDBJ databases">
        <title>Genomic Encyclopedia of Type Strains, Phase III (KMG-III): the genomes of soil and plant-associated and newly described type strains.</title>
        <authorList>
            <person name="Whitman W."/>
        </authorList>
    </citation>
    <scope>NUCLEOTIDE SEQUENCE [LARGE SCALE GENOMIC DNA]</scope>
    <source>
        <strain evidence="2 3">CECT 8840</strain>
    </source>
</reference>
<name>A0A7W7QRQ2_9ACTN</name>
<protein>
    <recommendedName>
        <fullName evidence="4">Secreted protein</fullName>
    </recommendedName>
</protein>
<dbReference type="AlphaFoldDB" id="A0A7W7QRQ2"/>
<sequence>MRLTTLTTATLAAVVGCAGLATVTTLPASATTASTTAASSMAADFSGYQIVKLPNANVPNFTRRVVRCPAGKRAIGGGAEAQGNRAILVGSFPTEDGSGWYGIGRQDGYNDVGISVYAICANVG</sequence>
<evidence type="ECO:0000256" key="1">
    <source>
        <dbReference type="SAM" id="SignalP"/>
    </source>
</evidence>
<keyword evidence="3" id="KW-1185">Reference proteome</keyword>
<keyword evidence="1" id="KW-0732">Signal</keyword>
<proteinExistence type="predicted"/>
<evidence type="ECO:0000313" key="2">
    <source>
        <dbReference type="EMBL" id="MBB4918483.1"/>
    </source>
</evidence>
<evidence type="ECO:0008006" key="4">
    <source>
        <dbReference type="Google" id="ProtNLM"/>
    </source>
</evidence>
<dbReference type="Proteomes" id="UP000552644">
    <property type="component" value="Unassembled WGS sequence"/>
</dbReference>
<gene>
    <name evidence="2" type="ORF">FHS44_005613</name>
</gene>
<dbReference type="EMBL" id="JACHJP010000007">
    <property type="protein sequence ID" value="MBB4918483.1"/>
    <property type="molecule type" value="Genomic_DNA"/>
</dbReference>
<dbReference type="PROSITE" id="PS51257">
    <property type="entry name" value="PROKAR_LIPOPROTEIN"/>
    <property type="match status" value="1"/>
</dbReference>
<evidence type="ECO:0000313" key="3">
    <source>
        <dbReference type="Proteomes" id="UP000552644"/>
    </source>
</evidence>
<accession>A0A7W7QRQ2</accession>
<dbReference type="RefSeq" id="WP_184719816.1">
    <property type="nucleotide sequence ID" value="NZ_JACHJP010000007.1"/>
</dbReference>